<dbReference type="PANTHER" id="PTHR43394:SF27">
    <property type="entry name" value="ATP-DEPENDENT TRANSLOCASE ABCB1-LIKE"/>
    <property type="match status" value="1"/>
</dbReference>
<dbReference type="SUPFAM" id="SSF52540">
    <property type="entry name" value="P-loop containing nucleoside triphosphate hydrolases"/>
    <property type="match status" value="2"/>
</dbReference>
<keyword evidence="5" id="KW-0677">Repeat</keyword>
<proteinExistence type="inferred from homology"/>
<comment type="similarity">
    <text evidence="2">Belongs to the ABC transporter superfamily. ABCB family. Multidrug resistance exporter (TC 3.A.1.201) subfamily.</text>
</comment>
<dbReference type="InterPro" id="IPR036640">
    <property type="entry name" value="ABC1_TM_sf"/>
</dbReference>
<dbReference type="PROSITE" id="PS00211">
    <property type="entry name" value="ABC_TRANSPORTER_1"/>
    <property type="match status" value="2"/>
</dbReference>
<dbReference type="SMART" id="SM00382">
    <property type="entry name" value="AAA"/>
    <property type="match status" value="2"/>
</dbReference>
<evidence type="ECO:0000256" key="11">
    <source>
        <dbReference type="SAM" id="Phobius"/>
    </source>
</evidence>
<feature type="transmembrane region" description="Helical" evidence="11">
    <location>
        <begin position="63"/>
        <end position="87"/>
    </location>
</feature>
<evidence type="ECO:0000256" key="2">
    <source>
        <dbReference type="ARBA" id="ARBA00007577"/>
    </source>
</evidence>
<accession>A0A0D2UA05</accession>
<dbReference type="GO" id="GO:0016887">
    <property type="term" value="F:ATP hydrolysis activity"/>
    <property type="evidence" value="ECO:0007669"/>
    <property type="project" value="InterPro"/>
</dbReference>
<feature type="transmembrane region" description="Helical" evidence="11">
    <location>
        <begin position="193"/>
        <end position="212"/>
    </location>
</feature>
<evidence type="ECO:0000256" key="8">
    <source>
        <dbReference type="ARBA" id="ARBA00022989"/>
    </source>
</evidence>
<dbReference type="FunCoup" id="A0A0D2UA05">
    <property type="interactions" value="14"/>
</dbReference>
<keyword evidence="3" id="KW-0813">Transport</keyword>
<gene>
    <name evidence="14" type="ORF">CAOG_002955</name>
</gene>
<dbReference type="Proteomes" id="UP000008743">
    <property type="component" value="Unassembled WGS sequence"/>
</dbReference>
<evidence type="ECO:0000259" key="12">
    <source>
        <dbReference type="PROSITE" id="PS50893"/>
    </source>
</evidence>
<dbReference type="FunFam" id="1.20.1560.10:FF:000009">
    <property type="entry name" value="ABC transporter B family member 1"/>
    <property type="match status" value="1"/>
</dbReference>
<sequence>MSDDDSEALLGEKDRLLPQASAGRSAAGAADAQKPLPAVSAPKAKPPRVAFKRLFRFATKVDVLLMVLGTLGAVASGASSPFFSLLFGDVIDIFTQFVMQSPAAMTGDELKSKVLTYLWYFLGIAGGVAVVCFLQMALWSLTAERQGRRLRIRYLTAILGQDIAWFDKQQSGSIASRISSDVELIQDGIGDKVGVAVQCVTSFLVSFGIGFYKGYKLALVLLSVMPLLIIAAAVIGKVVMSITIRGQQAYAEAGAVAEETFSSIRTVAALGGESREIARYHTRLQAALKSGLRQGSMRGLSIAVTMFIMFGSYALGFWYGSTLILDGDMTPGELTTVFFSLIMGAMGLGRAAPAFSSFAEAMGAAYTVHEIIDRQSLVNPFSDEGRRPANISGEIEFKQVNFAYPSRPEDPVLQNFNLQIRSSETVALVGSSGCGKSTCMSLLQRFYDATQGSVIVDGVDVREWNTGVLRSSFGVVSQEPVLFNDTIFNNIAHGKLLAATPQDLTSDSERDAEHLLTATMEEVIAVAKQANAHDFISALPSGYHTIVGDRGIQLSGGQKQRVAIARALIRNPKILLLDEATSALDVESERIVQDALDRASKGRTTLIVAHRLSTIRNADRIVVMQKGQIVEIGTHDSLIAIPDGFYANLVQKQLVSAADASNTLTPSTSTPEASQQPSRQATPSPLTSAPATHTTLKVSDAASAPSDVAKPVSIARVYRYTRPELWYIILGLIFSAVNGCTMPAFSYVFSSILEVFTESGEELKKDAVFYSLMFLAIAGGTFIAQFLQHTCWCISGEQLTTRLRLLAFNNVIRQDIAFFDQEHHATGSLTTMLATDATLVKGLSGSVAALVIQALVSVVAGLVIAFWSGWKLTLVVLASLPLLTFANVFHMKAMTGYHAMGKKDYQKAGAIATESVSCIRTVASLHAERRFLRLFKAQLRVPFALGVRRSMVAGVGFGVSQSIVFVVYGVALYYSAVLVSDPDEHTSYGDAMRIMTAVMFSLGSAAQTFSFVPDISKAKAAAAKIFELIDTKSEIDSSSPHGIALQHVQGEISFDQVDFVYPSRPDAKILSNLSFVGAPQQTVAIVGSSGGGKSTVISLLERFYNPASGTIALDGQPIDTLHLRSYRSTLALVSQEPTLFNCSIQDNLLYGLDADPLPSMDAIMVATKQANIHDFIMGLPEQYNTNVGEKGTQLSGGQKQRIAIARALLRNPRVLLLDEATSALDAESEKLVQVALELASNGRTTVVIAHRLSTIRNANVILAVKGGRVAEQGSHDQLMAIPDGVYRSLVLKQMEQITH</sequence>
<feature type="region of interest" description="Disordered" evidence="10">
    <location>
        <begin position="1"/>
        <end position="43"/>
    </location>
</feature>
<dbReference type="STRING" id="595528.A0A0D2UA05"/>
<dbReference type="InterPro" id="IPR017871">
    <property type="entry name" value="ABC_transporter-like_CS"/>
</dbReference>
<dbReference type="FunFam" id="3.40.50.300:FF:000205">
    <property type="entry name" value="ABC transporter B family member 4"/>
    <property type="match status" value="1"/>
</dbReference>
<feature type="domain" description="ABC transporter" evidence="12">
    <location>
        <begin position="395"/>
        <end position="651"/>
    </location>
</feature>
<reference evidence="15" key="1">
    <citation type="submission" date="2011-02" db="EMBL/GenBank/DDBJ databases">
        <title>The Genome Sequence of Capsaspora owczarzaki ATCC 30864.</title>
        <authorList>
            <person name="Russ C."/>
            <person name="Cuomo C."/>
            <person name="Burger G."/>
            <person name="Gray M.W."/>
            <person name="Holland P.W.H."/>
            <person name="King N."/>
            <person name="Lang F.B.F."/>
            <person name="Roger A.J."/>
            <person name="Ruiz-Trillo I."/>
            <person name="Young S.K."/>
            <person name="Zeng Q."/>
            <person name="Gargeya S."/>
            <person name="Alvarado L."/>
            <person name="Berlin A."/>
            <person name="Chapman S.B."/>
            <person name="Chen Z."/>
            <person name="Freedman E."/>
            <person name="Gellesch M."/>
            <person name="Goldberg J."/>
            <person name="Griggs A."/>
            <person name="Gujja S."/>
            <person name="Heilman E."/>
            <person name="Heiman D."/>
            <person name="Howarth C."/>
            <person name="Mehta T."/>
            <person name="Neiman D."/>
            <person name="Pearson M."/>
            <person name="Roberts A."/>
            <person name="Saif S."/>
            <person name="Shea T."/>
            <person name="Shenoy N."/>
            <person name="Sisk P."/>
            <person name="Stolte C."/>
            <person name="Sykes S."/>
            <person name="White J."/>
            <person name="Yandava C."/>
            <person name="Haas B."/>
            <person name="Nusbaum C."/>
            <person name="Birren B."/>
        </authorList>
    </citation>
    <scope>NUCLEOTIDE SEQUENCE</scope>
    <source>
        <strain evidence="15">ATCC 30864</strain>
    </source>
</reference>
<evidence type="ECO:0000256" key="5">
    <source>
        <dbReference type="ARBA" id="ARBA00022737"/>
    </source>
</evidence>
<dbReference type="CDD" id="cd18577">
    <property type="entry name" value="ABC_6TM_Pgp_ABCB1_D1_like"/>
    <property type="match status" value="1"/>
</dbReference>
<feature type="domain" description="ABC transmembrane type-1" evidence="13">
    <location>
        <begin position="729"/>
        <end position="1017"/>
    </location>
</feature>
<name>A0A0D2UA05_CAPO3</name>
<dbReference type="PROSITE" id="PS50929">
    <property type="entry name" value="ABC_TM1F"/>
    <property type="match status" value="2"/>
</dbReference>
<dbReference type="OrthoDB" id="6500128at2759"/>
<keyword evidence="4 11" id="KW-0812">Transmembrane</keyword>
<evidence type="ECO:0000256" key="7">
    <source>
        <dbReference type="ARBA" id="ARBA00022840"/>
    </source>
</evidence>
<evidence type="ECO:0000256" key="9">
    <source>
        <dbReference type="ARBA" id="ARBA00023136"/>
    </source>
</evidence>
<organism evidence="14 15">
    <name type="scientific">Capsaspora owczarzaki (strain ATCC 30864)</name>
    <dbReference type="NCBI Taxonomy" id="595528"/>
    <lineage>
        <taxon>Eukaryota</taxon>
        <taxon>Filasterea</taxon>
        <taxon>Capsaspora</taxon>
    </lineage>
</organism>
<dbReference type="GO" id="GO:0005886">
    <property type="term" value="C:plasma membrane"/>
    <property type="evidence" value="ECO:0007669"/>
    <property type="project" value="UniProtKB-SubCell"/>
</dbReference>
<evidence type="ECO:0000313" key="15">
    <source>
        <dbReference type="Proteomes" id="UP000008743"/>
    </source>
</evidence>
<evidence type="ECO:0000256" key="10">
    <source>
        <dbReference type="SAM" id="MobiDB-lite"/>
    </source>
</evidence>
<dbReference type="InterPro" id="IPR027417">
    <property type="entry name" value="P-loop_NTPase"/>
</dbReference>
<feature type="region of interest" description="Disordered" evidence="10">
    <location>
        <begin position="661"/>
        <end position="690"/>
    </location>
</feature>
<dbReference type="InterPro" id="IPR011527">
    <property type="entry name" value="ABC1_TM_dom"/>
</dbReference>
<feature type="transmembrane region" description="Helical" evidence="11">
    <location>
        <begin position="334"/>
        <end position="352"/>
    </location>
</feature>
<evidence type="ECO:0000256" key="3">
    <source>
        <dbReference type="ARBA" id="ARBA00022448"/>
    </source>
</evidence>
<keyword evidence="7 14" id="KW-0067">ATP-binding</keyword>
<feature type="domain" description="ABC transporter" evidence="12">
    <location>
        <begin position="1052"/>
        <end position="1291"/>
    </location>
</feature>
<evidence type="ECO:0000256" key="6">
    <source>
        <dbReference type="ARBA" id="ARBA00022741"/>
    </source>
</evidence>
<dbReference type="Pfam" id="PF00005">
    <property type="entry name" value="ABC_tran"/>
    <property type="match status" value="2"/>
</dbReference>
<dbReference type="FunFam" id="3.40.50.300:FF:000251">
    <property type="entry name" value="ABC transporter B family member 19"/>
    <property type="match status" value="1"/>
</dbReference>
<feature type="transmembrane region" description="Helical" evidence="11">
    <location>
        <begin position="872"/>
        <end position="890"/>
    </location>
</feature>
<feature type="transmembrane region" description="Helical" evidence="11">
    <location>
        <begin position="117"/>
        <end position="141"/>
    </location>
</feature>
<dbReference type="InterPro" id="IPR003593">
    <property type="entry name" value="AAA+_ATPase"/>
</dbReference>
<feature type="transmembrane region" description="Helical" evidence="11">
    <location>
        <begin position="218"/>
        <end position="240"/>
    </location>
</feature>
<dbReference type="GO" id="GO:0005743">
    <property type="term" value="C:mitochondrial inner membrane"/>
    <property type="evidence" value="ECO:0007669"/>
    <property type="project" value="TreeGrafter"/>
</dbReference>
<evidence type="ECO:0000256" key="4">
    <source>
        <dbReference type="ARBA" id="ARBA00022692"/>
    </source>
</evidence>
<feature type="transmembrane region" description="Helical" evidence="11">
    <location>
        <begin position="725"/>
        <end position="747"/>
    </location>
</feature>
<feature type="transmembrane region" description="Helical" evidence="11">
    <location>
        <begin position="299"/>
        <end position="319"/>
    </location>
</feature>
<dbReference type="CDD" id="cd18578">
    <property type="entry name" value="ABC_6TM_Pgp_ABCB1_D2_like"/>
    <property type="match status" value="1"/>
</dbReference>
<dbReference type="EMBL" id="KE346363">
    <property type="protein sequence ID" value="KJE91891.1"/>
    <property type="molecule type" value="Genomic_DNA"/>
</dbReference>
<dbReference type="PROSITE" id="PS50893">
    <property type="entry name" value="ABC_TRANSPORTER_2"/>
    <property type="match status" value="2"/>
</dbReference>
<evidence type="ECO:0000256" key="1">
    <source>
        <dbReference type="ARBA" id="ARBA00004651"/>
    </source>
</evidence>
<dbReference type="eggNOG" id="KOG0055">
    <property type="taxonomic scope" value="Eukaryota"/>
</dbReference>
<dbReference type="GO" id="GO:0005524">
    <property type="term" value="F:ATP binding"/>
    <property type="evidence" value="ECO:0007669"/>
    <property type="project" value="UniProtKB-KW"/>
</dbReference>
<feature type="compositionally biased region" description="Low complexity" evidence="10">
    <location>
        <begin position="20"/>
        <end position="32"/>
    </location>
</feature>
<evidence type="ECO:0000313" key="14">
    <source>
        <dbReference type="EMBL" id="KJE91891.1"/>
    </source>
</evidence>
<comment type="subcellular location">
    <subcellularLocation>
        <location evidence="1">Cell membrane</location>
        <topology evidence="1">Multi-pass membrane protein</topology>
    </subcellularLocation>
</comment>
<dbReference type="Gene3D" id="1.20.1560.10">
    <property type="entry name" value="ABC transporter type 1, transmembrane domain"/>
    <property type="match status" value="1"/>
</dbReference>
<dbReference type="InterPro" id="IPR039421">
    <property type="entry name" value="Type_1_exporter"/>
</dbReference>
<dbReference type="RefSeq" id="XP_004363794.2">
    <property type="nucleotide sequence ID" value="XM_004363737.2"/>
</dbReference>
<protein>
    <submittedName>
        <fullName evidence="14">ATP-binding cassette sub-family B member 11</fullName>
    </submittedName>
</protein>
<dbReference type="SUPFAM" id="SSF90123">
    <property type="entry name" value="ABC transporter transmembrane region"/>
    <property type="match status" value="2"/>
</dbReference>
<dbReference type="Gene3D" id="3.40.50.300">
    <property type="entry name" value="P-loop containing nucleotide triphosphate hydrolases"/>
    <property type="match status" value="2"/>
</dbReference>
<dbReference type="InParanoid" id="A0A0D2UA05"/>
<feature type="domain" description="ABC transmembrane type-1" evidence="13">
    <location>
        <begin position="67"/>
        <end position="360"/>
    </location>
</feature>
<feature type="transmembrane region" description="Helical" evidence="11">
    <location>
        <begin position="994"/>
        <end position="1012"/>
    </location>
</feature>
<dbReference type="FunFam" id="1.20.1560.10:FF:000018">
    <property type="entry name" value="ATP-binding cassette subfamily B member 11"/>
    <property type="match status" value="1"/>
</dbReference>
<dbReference type="CDD" id="cd03249">
    <property type="entry name" value="ABC_MTABC3_MDL1_MDL2"/>
    <property type="match status" value="2"/>
</dbReference>
<feature type="transmembrane region" description="Helical" evidence="11">
    <location>
        <begin position="847"/>
        <end position="866"/>
    </location>
</feature>
<dbReference type="PhylomeDB" id="A0A0D2UA05"/>
<dbReference type="PANTHER" id="PTHR43394">
    <property type="entry name" value="ATP-DEPENDENT PERMEASE MDL1, MITOCHONDRIAL"/>
    <property type="match status" value="1"/>
</dbReference>
<keyword evidence="6" id="KW-0547">Nucleotide-binding</keyword>
<dbReference type="GO" id="GO:0015421">
    <property type="term" value="F:ABC-type oligopeptide transporter activity"/>
    <property type="evidence" value="ECO:0007669"/>
    <property type="project" value="TreeGrafter"/>
</dbReference>
<evidence type="ECO:0000259" key="13">
    <source>
        <dbReference type="PROSITE" id="PS50929"/>
    </source>
</evidence>
<feature type="transmembrane region" description="Helical" evidence="11">
    <location>
        <begin position="767"/>
        <end position="787"/>
    </location>
</feature>
<keyword evidence="15" id="KW-1185">Reference proteome</keyword>
<keyword evidence="9 11" id="KW-0472">Membrane</keyword>
<dbReference type="Pfam" id="PF00664">
    <property type="entry name" value="ABC_membrane"/>
    <property type="match status" value="2"/>
</dbReference>
<keyword evidence="8 11" id="KW-1133">Transmembrane helix</keyword>
<feature type="transmembrane region" description="Helical" evidence="11">
    <location>
        <begin position="952"/>
        <end position="974"/>
    </location>
</feature>
<dbReference type="InterPro" id="IPR003439">
    <property type="entry name" value="ABC_transporter-like_ATP-bd"/>
</dbReference>
<dbReference type="GO" id="GO:0090374">
    <property type="term" value="P:oligopeptide export from mitochondrion"/>
    <property type="evidence" value="ECO:0007669"/>
    <property type="project" value="TreeGrafter"/>
</dbReference>